<evidence type="ECO:0000256" key="1">
    <source>
        <dbReference type="SAM" id="Phobius"/>
    </source>
</evidence>
<evidence type="ECO:0000313" key="3">
    <source>
        <dbReference type="Proteomes" id="UP000190367"/>
    </source>
</evidence>
<keyword evidence="1" id="KW-0812">Transmembrane</keyword>
<keyword evidence="1" id="KW-0472">Membrane</keyword>
<feature type="transmembrane region" description="Helical" evidence="1">
    <location>
        <begin position="795"/>
        <end position="813"/>
    </location>
</feature>
<accession>A0A1T4MBI8</accession>
<dbReference type="PANTHER" id="PTHR38454:SF1">
    <property type="entry name" value="INTEGRAL MEMBRANE PROTEIN"/>
    <property type="match status" value="1"/>
</dbReference>
<dbReference type="STRING" id="634771.SAMN04488128_1011033"/>
<feature type="transmembrane region" description="Helical" evidence="1">
    <location>
        <begin position="446"/>
        <end position="465"/>
    </location>
</feature>
<dbReference type="InterPro" id="IPR018580">
    <property type="entry name" value="Uncharacterised_YfhO"/>
</dbReference>
<dbReference type="PANTHER" id="PTHR38454">
    <property type="entry name" value="INTEGRAL MEMBRANE PROTEIN-RELATED"/>
    <property type="match status" value="1"/>
</dbReference>
<feature type="transmembrane region" description="Helical" evidence="1">
    <location>
        <begin position="146"/>
        <end position="164"/>
    </location>
</feature>
<evidence type="ECO:0000313" key="2">
    <source>
        <dbReference type="EMBL" id="SJZ64226.1"/>
    </source>
</evidence>
<sequence>MNNNRMNTLWRHLAAIAIFAGLALLFCSPLLDGKALFQSDMMHHKGMQQEALDFYNRTGEIPMWTNSMFGGMPTYVIFTGPPITAIWYLNKLFTLWLPNPADMLFVNMLGMYLLLCVLDFRYWIRILGAIAYGFATFSVISMETGHITKVMAMAYMAPVLAGIILTYRGRWLAGACLTAIATSLLIYNNHLQITYYTLIMVAALVISSFVVALRAKQLPAFFKASALLAAAAFLAILPNMDNLLILKEYTRYTIRGSESELSGKQQGKPGLDVEYAFQWSYGPGETFTMLVPGLVGNSTSEKLSVSSHTYKALTSLGVPAVRAEQLVNGRRWPLYWAGQPMTAGPVYLGAIICLLTVLSLLIIPSPHKWWWASVAAFAILISWGHNFSAFNNFLFYHLPLYNKFRAPAMALVIVQVSFVVLACWALQELMNRRLPKEQLMQALQKAAVITGGLVIGIAVFGPFIYSFSGPNDGALLQQYSRMLGSKEAGNTLMAALRKDRSSLLLRDGLRALALIAVAYAVLWAYLRDKLKALPALLVLTAAVLFDLFQVDKNYLSEDDFMEPSQLATYISPTAADEKILQDKTPYFRVLNATVNPFLDANTSYLHKSIGGQSPAKLWIYQDLIEHQIAKNNRAVLNMLNTRYIIAPDPATNQPVAQFNPQALGNAWFVKGIHWAANADAEMSAMNNFNPADTVVIDRRFQAQVGNFVPAKDSSAAITLTKYGLNDLHFSSQNSHDGFAVFSDIYYPAGWRAYIDQQEADIIRVNYALRGLKVPAGKHDITFVFRPQTFITGRKVAAVSSWVLLAMVAGGLLWERWRRSRS</sequence>
<name>A0A1T4MBI8_9BACT</name>
<gene>
    <name evidence="2" type="ORF">SAMN04488128_1011033</name>
</gene>
<feature type="transmembrane region" description="Helical" evidence="1">
    <location>
        <begin position="369"/>
        <end position="386"/>
    </location>
</feature>
<reference evidence="3" key="1">
    <citation type="submission" date="2017-02" db="EMBL/GenBank/DDBJ databases">
        <authorList>
            <person name="Varghese N."/>
            <person name="Submissions S."/>
        </authorList>
    </citation>
    <scope>NUCLEOTIDE SEQUENCE [LARGE SCALE GENOMIC DNA]</scope>
    <source>
        <strain evidence="3">DSM 22224</strain>
    </source>
</reference>
<dbReference type="RefSeq" id="WP_078667661.1">
    <property type="nucleotide sequence ID" value="NZ_FUWZ01000001.1"/>
</dbReference>
<feature type="transmembrane region" description="Helical" evidence="1">
    <location>
        <begin position="220"/>
        <end position="237"/>
    </location>
</feature>
<feature type="transmembrane region" description="Helical" evidence="1">
    <location>
        <begin position="533"/>
        <end position="550"/>
    </location>
</feature>
<feature type="transmembrane region" description="Helical" evidence="1">
    <location>
        <begin position="406"/>
        <end position="426"/>
    </location>
</feature>
<dbReference type="AlphaFoldDB" id="A0A1T4MBI8"/>
<feature type="transmembrane region" description="Helical" evidence="1">
    <location>
        <begin position="344"/>
        <end position="362"/>
    </location>
</feature>
<keyword evidence="3" id="KW-1185">Reference proteome</keyword>
<feature type="transmembrane region" description="Helical" evidence="1">
    <location>
        <begin position="96"/>
        <end position="115"/>
    </location>
</feature>
<feature type="transmembrane region" description="Helical" evidence="1">
    <location>
        <begin position="171"/>
        <end position="187"/>
    </location>
</feature>
<organism evidence="2 3">
    <name type="scientific">Chitinophaga eiseniae</name>
    <dbReference type="NCBI Taxonomy" id="634771"/>
    <lineage>
        <taxon>Bacteria</taxon>
        <taxon>Pseudomonadati</taxon>
        <taxon>Bacteroidota</taxon>
        <taxon>Chitinophagia</taxon>
        <taxon>Chitinophagales</taxon>
        <taxon>Chitinophagaceae</taxon>
        <taxon>Chitinophaga</taxon>
    </lineage>
</organism>
<protein>
    <submittedName>
        <fullName evidence="2">Membrane protein YfhO</fullName>
    </submittedName>
</protein>
<dbReference type="EMBL" id="FUWZ01000001">
    <property type="protein sequence ID" value="SJZ64226.1"/>
    <property type="molecule type" value="Genomic_DNA"/>
</dbReference>
<dbReference type="Pfam" id="PF09586">
    <property type="entry name" value="YfhO"/>
    <property type="match status" value="1"/>
</dbReference>
<feature type="transmembrane region" description="Helical" evidence="1">
    <location>
        <begin position="193"/>
        <end position="213"/>
    </location>
</feature>
<proteinExistence type="predicted"/>
<dbReference type="OrthoDB" id="9772884at2"/>
<dbReference type="Proteomes" id="UP000190367">
    <property type="component" value="Unassembled WGS sequence"/>
</dbReference>
<keyword evidence="1" id="KW-1133">Transmembrane helix</keyword>
<feature type="transmembrane region" description="Helical" evidence="1">
    <location>
        <begin position="508"/>
        <end position="526"/>
    </location>
</feature>